<sequence>MWIDLEQFLDFSCMHGPNCKLGSFCTVGRRLQEVNVLGGLILPVWGTVERVLSKQCMHGPNCKLGSFCTVGRRLQEVNVLGGLILPVWGTVERVLSKQARQSHQRIRIVRIVTTTDNQRIVGLLIPDAAVEPVLQGRDIKEEVLFSCCNAKFMLDEEEHFKEQLFERLRLFGEHNKEQDFAL</sequence>
<reference evidence="2" key="2">
    <citation type="submission" date="2025-08" db="UniProtKB">
        <authorList>
            <consortium name="RefSeq"/>
        </authorList>
    </citation>
    <scope>IDENTIFICATION</scope>
    <source>
        <tissue evidence="2">Leaf</tissue>
    </source>
</reference>
<organism evidence="1 2">
    <name type="scientific">Nicotiana tabacum</name>
    <name type="common">Common tobacco</name>
    <dbReference type="NCBI Taxonomy" id="4097"/>
    <lineage>
        <taxon>Eukaryota</taxon>
        <taxon>Viridiplantae</taxon>
        <taxon>Streptophyta</taxon>
        <taxon>Embryophyta</taxon>
        <taxon>Tracheophyta</taxon>
        <taxon>Spermatophyta</taxon>
        <taxon>Magnoliopsida</taxon>
        <taxon>eudicotyledons</taxon>
        <taxon>Gunneridae</taxon>
        <taxon>Pentapetalae</taxon>
        <taxon>asterids</taxon>
        <taxon>lamiids</taxon>
        <taxon>Solanales</taxon>
        <taxon>Solanaceae</taxon>
        <taxon>Nicotianoideae</taxon>
        <taxon>Nicotianeae</taxon>
        <taxon>Nicotiana</taxon>
    </lineage>
</organism>
<proteinExistence type="predicted"/>
<name>A0AC58SDM9_TOBAC</name>
<reference evidence="1" key="1">
    <citation type="journal article" date="2014" name="Nat. Commun.">
        <title>The tobacco genome sequence and its comparison with those of tomato and potato.</title>
        <authorList>
            <person name="Sierro N."/>
            <person name="Battey J.N."/>
            <person name="Ouadi S."/>
            <person name="Bakaher N."/>
            <person name="Bovet L."/>
            <person name="Willig A."/>
            <person name="Goepfert S."/>
            <person name="Peitsch M.C."/>
            <person name="Ivanov N.V."/>
        </authorList>
    </citation>
    <scope>NUCLEOTIDE SEQUENCE [LARGE SCALE GENOMIC DNA]</scope>
</reference>
<evidence type="ECO:0000313" key="2">
    <source>
        <dbReference type="RefSeq" id="XP_075083072.1"/>
    </source>
</evidence>
<dbReference type="Proteomes" id="UP000790787">
    <property type="component" value="Chromosome 12"/>
</dbReference>
<accession>A0AC58SDM9</accession>
<gene>
    <name evidence="2" type="primary">LOC107823754</name>
</gene>
<protein>
    <submittedName>
        <fullName evidence="2">Protein FORGETTER 1-like isoform X2</fullName>
    </submittedName>
</protein>
<evidence type="ECO:0000313" key="1">
    <source>
        <dbReference type="Proteomes" id="UP000790787"/>
    </source>
</evidence>
<dbReference type="RefSeq" id="XP_075083072.1">
    <property type="nucleotide sequence ID" value="XM_075226971.1"/>
</dbReference>
<keyword evidence="1" id="KW-1185">Reference proteome</keyword>